<protein>
    <submittedName>
        <fullName evidence="2">P protein</fullName>
    </submittedName>
</protein>
<evidence type="ECO:0000256" key="1">
    <source>
        <dbReference type="SAM" id="MobiDB-lite"/>
    </source>
</evidence>
<evidence type="ECO:0000313" key="2">
    <source>
        <dbReference type="EMBL" id="XBO77537.1"/>
    </source>
</evidence>
<feature type="region of interest" description="Disordered" evidence="1">
    <location>
        <begin position="39"/>
        <end position="58"/>
    </location>
</feature>
<reference evidence="2" key="2">
    <citation type="submission" date="2024-04" db="EMBL/GenBank/DDBJ databases">
        <authorList>
            <person name="Kumar Pradhan S."/>
            <person name="Morrow J.L."/>
            <person name="Sharpe S.R."/>
            <person name="Karupannasamy A."/>
            <person name="Bynakal S."/>
            <person name="Ramasamy A."/>
            <person name="Riegler M."/>
        </authorList>
    </citation>
    <scope>NUCLEOTIDE SEQUENCE</scope>
    <source>
        <strain evidence="2">ZcSV-B4</strain>
    </source>
</reference>
<sequence>MYRPGEDFASVLNRLNKNNPDMLSVITDDAEEEFEIKQGRLDPNVEETSQDPNNQGHVLRSTPARLGLKTNDPKIVVGDGCLTISNIRDRMRSSEVIKLISNIMTSIQDAAPGIKIMVNPEAKGLSISVTNTSEGHMYTNEEIEMEVEPTTSESSEPPPRKKITYAEYWEKLQGGISFTPYNRLLPGKNVTATNLGLTPEIAMTIIQENPEIEYNDFVISALKKVERGRKLLRAYRVEL</sequence>
<organism evidence="2">
    <name type="scientific">Zeugodacus cucurbitae sigmavirus-B4</name>
    <dbReference type="NCBI Taxonomy" id="3159481"/>
    <lineage>
        <taxon>Viruses</taxon>
        <taxon>Riboviria</taxon>
        <taxon>Orthornavirae</taxon>
        <taxon>Negarnaviricota</taxon>
        <taxon>Haploviricotina</taxon>
        <taxon>Monjiviricetes</taxon>
        <taxon>Mononegavirales</taxon>
        <taxon>Rhabdoviridae</taxon>
        <taxon>Alpharhabdovirinae</taxon>
        <taxon>Sigmavirus</taxon>
    </lineage>
</organism>
<name>A0AAU7L0I0_9RHAB</name>
<proteinExistence type="predicted"/>
<dbReference type="EMBL" id="PP626165">
    <property type="protein sequence ID" value="XBO77537.1"/>
    <property type="molecule type" value="Viral_cRNA"/>
</dbReference>
<reference evidence="2" key="1">
    <citation type="journal article" date="2024" name="J. Invertebr. Pathol.">
        <title>RNA virus diversity and prevalence in field and laboratory populations of melon fly throughout its distribution.</title>
        <authorList>
            <person name="Kumar Pradhan S."/>
            <person name="Morrow J.L."/>
            <person name="Sharpe S.R."/>
            <person name="Karuppannasamy A."/>
            <person name="Ramasamy E."/>
            <person name="Bynakal S."/>
            <person name="Maligeppagol M."/>
            <person name="Ramasamy A."/>
            <person name="Riegler M."/>
        </authorList>
    </citation>
    <scope>NUCLEOTIDE SEQUENCE</scope>
    <source>
        <strain evidence="2">ZcSV-B4</strain>
    </source>
</reference>
<accession>A0AAU7L0I0</accession>